<feature type="chain" id="PRO_5031273605" description="Toxin-antitoxin system YwqK family antitoxin" evidence="1">
    <location>
        <begin position="19"/>
        <end position="177"/>
    </location>
</feature>
<dbReference type="AlphaFoldDB" id="A0A7X9RYW3"/>
<dbReference type="RefSeq" id="WP_169659477.1">
    <property type="nucleotide sequence ID" value="NZ_JABANE010000091.1"/>
</dbReference>
<sequence length="177" mass="20873">MKALFILIFTFCSFNLLAQSKSKFLFFDACKDEVLELPYELWLVKEDSTIIVDAGEAIELATNYYQLQLYMTSEDFLTSFYFDIIIDQEQKNDTLYLHKTRLWGPTYLHAPTEEFKFYCCGKLCNGLIEEYDSNGVVRFKGRFENGVPTRNLKYYNEFGNLIQKEVYDDKGNLKRIK</sequence>
<comment type="caution">
    <text evidence="2">The sequence shown here is derived from an EMBL/GenBank/DDBJ whole genome shotgun (WGS) entry which is preliminary data.</text>
</comment>
<evidence type="ECO:0000313" key="2">
    <source>
        <dbReference type="EMBL" id="NME71256.1"/>
    </source>
</evidence>
<dbReference type="EMBL" id="JABANE010000091">
    <property type="protein sequence ID" value="NME71256.1"/>
    <property type="molecule type" value="Genomic_DNA"/>
</dbReference>
<dbReference type="Gene3D" id="3.90.930.1">
    <property type="match status" value="1"/>
</dbReference>
<gene>
    <name evidence="2" type="ORF">HHU12_25045</name>
</gene>
<reference evidence="2 3" key="1">
    <citation type="submission" date="2020-04" db="EMBL/GenBank/DDBJ databases">
        <title>Flammeovirga sp. SR4, a novel species isolated from seawater.</title>
        <authorList>
            <person name="Wang X."/>
        </authorList>
    </citation>
    <scope>NUCLEOTIDE SEQUENCE [LARGE SCALE GENOMIC DNA]</scope>
    <source>
        <strain evidence="2 3">ATCC 23126</strain>
    </source>
</reference>
<dbReference type="Proteomes" id="UP000576082">
    <property type="component" value="Unassembled WGS sequence"/>
</dbReference>
<accession>A0A7X9RYW3</accession>
<evidence type="ECO:0000256" key="1">
    <source>
        <dbReference type="SAM" id="SignalP"/>
    </source>
</evidence>
<feature type="signal peptide" evidence="1">
    <location>
        <begin position="1"/>
        <end position="18"/>
    </location>
</feature>
<evidence type="ECO:0008006" key="4">
    <source>
        <dbReference type="Google" id="ProtNLM"/>
    </source>
</evidence>
<proteinExistence type="predicted"/>
<keyword evidence="3" id="KW-1185">Reference proteome</keyword>
<dbReference type="SUPFAM" id="SSF82185">
    <property type="entry name" value="Histone H3 K4-specific methyltransferase SET7/9 N-terminal domain"/>
    <property type="match status" value="1"/>
</dbReference>
<protein>
    <recommendedName>
        <fullName evidence="4">Toxin-antitoxin system YwqK family antitoxin</fullName>
    </recommendedName>
</protein>
<organism evidence="2 3">
    <name type="scientific">Flammeovirga aprica JL-4</name>
    <dbReference type="NCBI Taxonomy" id="694437"/>
    <lineage>
        <taxon>Bacteria</taxon>
        <taxon>Pseudomonadati</taxon>
        <taxon>Bacteroidota</taxon>
        <taxon>Cytophagia</taxon>
        <taxon>Cytophagales</taxon>
        <taxon>Flammeovirgaceae</taxon>
        <taxon>Flammeovirga</taxon>
    </lineage>
</organism>
<evidence type="ECO:0000313" key="3">
    <source>
        <dbReference type="Proteomes" id="UP000576082"/>
    </source>
</evidence>
<keyword evidence="1" id="KW-0732">Signal</keyword>
<name>A0A7X9RYW3_9BACT</name>